<reference evidence="2" key="1">
    <citation type="journal article" date="2020" name="Nature">
        <title>Giant virus diversity and host interactions through global metagenomics.</title>
        <authorList>
            <person name="Schulz F."/>
            <person name="Roux S."/>
            <person name="Paez-Espino D."/>
            <person name="Jungbluth S."/>
            <person name="Walsh D.A."/>
            <person name="Denef V.J."/>
            <person name="McMahon K.D."/>
            <person name="Konstantinidis K.T."/>
            <person name="Eloe-Fadrosh E.A."/>
            <person name="Kyrpides N.C."/>
            <person name="Woyke T."/>
        </authorList>
    </citation>
    <scope>NUCLEOTIDE SEQUENCE</scope>
    <source>
        <strain evidence="2">GVMAG-S-1017244-22</strain>
    </source>
</reference>
<evidence type="ECO:0000313" key="2">
    <source>
        <dbReference type="EMBL" id="QHU34969.1"/>
    </source>
</evidence>
<feature type="region of interest" description="Disordered" evidence="1">
    <location>
        <begin position="1"/>
        <end position="22"/>
    </location>
</feature>
<feature type="compositionally biased region" description="Basic and acidic residues" evidence="1">
    <location>
        <begin position="10"/>
        <end position="22"/>
    </location>
</feature>
<name>A0A6C0LW36_9ZZZZ</name>
<accession>A0A6C0LW36</accession>
<proteinExistence type="predicted"/>
<evidence type="ECO:0000256" key="1">
    <source>
        <dbReference type="SAM" id="MobiDB-lite"/>
    </source>
</evidence>
<sequence>MSDGKKRKRESQEKESEYPEEKKCAVFQPIDVAKNIVTVLPLTVPEDEDKFTTNVVNMEEDVMEEDVMEEDVMEEDVMEKTDSFEGKELNTAFWKNLETTKKEDIKILTGTYNPWLSVLQFGKKVSNEYFDEMVVDKQSFDCRPSIKDEDIDGENINIKPLWLLEQVILGDRKNTSFFWIRAFKLSVKFELEEMRTMMDKPFYTNNIIEHCANICFVFHSFLYMMINFYFNIAENDQEYNTKNSNQGEKFVFIFLALLKQNSDEIDTFFMDEYEKLFSNPDSESIQDSQTDESFFNNTTFLDDYFGIDIDAPSTKNDSVITVIEKKVNKLWEIIESKWKGSLATTNGEIGTNKKKWKGKHWELLFSSYLKIETVNNNFCKQLKILNRDLLLKIVDTGGGGSDAADISIIYQVEKEDKVKKYCKLMVSIKNMQNGGVRLGKEISSKLYILWMGLPMIVLEYIKKNSGSTPVIQRLSYLLDCKANSINSVYDSVRCGELGYNNMIIFDFVMRELFIHFYTEFTTFDAMFKIALIPGTDYYEKLDLNQVCKNYLKGTEFNFWRVHEIANKIKQLSNKFHIQEILQSYQNRQIAGIHDDNKQLKGKVANLILKNMLSDSDVMRILSYLTNKIPIEVDNSLMTKEYLANPKNYHFHTVSLSQILKTLVLGECYGDRRETNKTNTMLLVVTEEEILAVSTKYKDDMMSYIWATGEEKKGLPLNNSELDSWNRSKVSKVTTLTSSDRFKVSVTQLSPKAVLVGIPTSKTEVDTKKEIKYLEKKKMVNFEDDEYDKYVVKSNNLAYNKYYKQMIRFLANYNIMGYHDQISKCAQNVATITIADSNEGSSQLEKPSKFVRSASLRIRHKAGIDQPNYIYAYYNKNHKGKDVDNEEFINVLKQLSQAIAVDDKERTIVFNALTNMFNEKISDGTFSKEFVLKDLSQNFSAALDMPVKKSEFLGNRPAYTRTPSSEQNMEDADMSMGGGKKINTGIKKSFNGKMKNIYKIKGSNSYYIIYNKKLISVKQYKKELLLNKSSPVKPSKQKQTPSPSPVKPSKQKQTPSPSPAKPTKQKQTPSPSPVKPPKQKQSPSPSPVKPPKQKQTPSPSPVKPPKQKHLPSPSPVKPLVDKSNISKYNLRIEQYKNKKLSNYFINKLKTHIGDNDDKNNIYKIGIKKIKMILKDIYKINK</sequence>
<feature type="region of interest" description="Disordered" evidence="1">
    <location>
        <begin position="1027"/>
        <end position="1121"/>
    </location>
</feature>
<organism evidence="2">
    <name type="scientific">viral metagenome</name>
    <dbReference type="NCBI Taxonomy" id="1070528"/>
    <lineage>
        <taxon>unclassified sequences</taxon>
        <taxon>metagenomes</taxon>
        <taxon>organismal metagenomes</taxon>
    </lineage>
</organism>
<protein>
    <submittedName>
        <fullName evidence="2">Uncharacterized protein</fullName>
    </submittedName>
</protein>
<feature type="compositionally biased region" description="Low complexity" evidence="1">
    <location>
        <begin position="1027"/>
        <end position="1068"/>
    </location>
</feature>
<dbReference type="PANTHER" id="PTHR24216:SF65">
    <property type="entry name" value="PAXILLIN-LIKE PROTEIN 1"/>
    <property type="match status" value="1"/>
</dbReference>
<dbReference type="AlphaFoldDB" id="A0A6C0LW36"/>
<dbReference type="EMBL" id="MN740582">
    <property type="protein sequence ID" value="QHU34969.1"/>
    <property type="molecule type" value="Genomic_DNA"/>
</dbReference>
<dbReference type="PANTHER" id="PTHR24216">
    <property type="entry name" value="PAXILLIN-RELATED"/>
    <property type="match status" value="1"/>
</dbReference>
<feature type="region of interest" description="Disordered" evidence="1">
    <location>
        <begin position="953"/>
        <end position="976"/>
    </location>
</feature>